<dbReference type="SUPFAM" id="SSF56436">
    <property type="entry name" value="C-type lectin-like"/>
    <property type="match status" value="1"/>
</dbReference>
<dbReference type="FunFam" id="3.10.100.10:FF:000115">
    <property type="entry name" value="C-type lectin domain family 4 member K"/>
    <property type="match status" value="1"/>
</dbReference>
<dbReference type="Gene3D" id="3.10.100.10">
    <property type="entry name" value="Mannose-Binding Protein A, subunit A"/>
    <property type="match status" value="1"/>
</dbReference>
<comment type="subunit">
    <text evidence="2">Homotrimer.</text>
</comment>
<evidence type="ECO:0000256" key="11">
    <source>
        <dbReference type="ARBA" id="ARBA00074414"/>
    </source>
</evidence>
<gene>
    <name evidence="15 17" type="primary">CD207</name>
</gene>
<dbReference type="Ensembl" id="ENSECAT00000022301.3">
    <property type="protein sequence ID" value="ENSECAP00000018419.3"/>
    <property type="gene ID" value="ENSECAG00000020972.3"/>
</dbReference>
<evidence type="ECO:0000256" key="5">
    <source>
        <dbReference type="ARBA" id="ARBA00022968"/>
    </source>
</evidence>
<dbReference type="GeneTree" id="ENSGT00940000161863"/>
<dbReference type="Bgee" id="ENSECAG00000020972">
    <property type="expression patterns" value="Expressed in zone of skin and 2 other cell types or tissues"/>
</dbReference>
<keyword evidence="9" id="KW-1015">Disulfide bond</keyword>
<keyword evidence="10" id="KW-0325">Glycoprotein</keyword>
<protein>
    <recommendedName>
        <fullName evidence="11">C-type lectin domain family 4 member K</fullName>
    </recommendedName>
    <alternativeName>
        <fullName evidence="12">Langerin</fullName>
    </alternativeName>
</protein>
<evidence type="ECO:0000313" key="16">
    <source>
        <dbReference type="Proteomes" id="UP000002281"/>
    </source>
</evidence>
<evidence type="ECO:0000256" key="2">
    <source>
        <dbReference type="ARBA" id="ARBA00011233"/>
    </source>
</evidence>
<dbReference type="PROSITE" id="PS00615">
    <property type="entry name" value="C_TYPE_LECTIN_1"/>
    <property type="match status" value="1"/>
</dbReference>
<dbReference type="InterPro" id="IPR033989">
    <property type="entry name" value="CD209-like_CTLD"/>
</dbReference>
<keyword evidence="5" id="KW-0735">Signal-anchor</keyword>
<dbReference type="SUPFAM" id="SSF58100">
    <property type="entry name" value="Bacterial hemolysins"/>
    <property type="match status" value="1"/>
</dbReference>
<comment type="subcellular location">
    <subcellularLocation>
        <location evidence="1">Membrane</location>
        <topology evidence="1">Single-pass type II membrane protein</topology>
    </subcellularLocation>
</comment>
<sequence length="318" mass="35915">MSEWKVGDSSLGWVLEKLELVPSLPFPSFDHPDNTLLLPLGIPLADLFTFSNPDSWFMGTISDVKSNAQLLKGRVDNISTLSSEIKRNRGGVAATGVQVQMVNASLDRVRSQMRRLETDVKEANARIQTLTKSWEEVDNLNAQIPELKRDLDKASTLNAKVRALQSSLENVSKLLKQQNDILQVVSQGWKYFKGNFYYFSRVPKTWYSAQQFCISRNSHLTSVTSESEQEFLYKAAGGLLHWIGLTKAGSEGDWHWVDDTPFDKVQSARFWIPGEPNNYGSNEHCANIKLFSLQSWNDASCDITLLFICKRPYTPSEA</sequence>
<keyword evidence="4" id="KW-0430">Lectin</keyword>
<dbReference type="PANTHER" id="PTHR22803">
    <property type="entry name" value="MANNOSE, PHOSPHOLIPASE, LECTIN RECEPTOR RELATED"/>
    <property type="match status" value="1"/>
</dbReference>
<feature type="coiled-coil region" evidence="13">
    <location>
        <begin position="99"/>
        <end position="157"/>
    </location>
</feature>
<reference evidence="15" key="2">
    <citation type="submission" date="2025-08" db="UniProtKB">
        <authorList>
            <consortium name="Ensembl"/>
        </authorList>
    </citation>
    <scope>IDENTIFICATION</scope>
    <source>
        <strain evidence="15">Thoroughbred</strain>
    </source>
</reference>
<evidence type="ECO:0000256" key="8">
    <source>
        <dbReference type="ARBA" id="ARBA00023136"/>
    </source>
</evidence>
<dbReference type="HOGENOM" id="CLU_081746_0_0_1"/>
<name>F6TZE3_HORSE</name>
<evidence type="ECO:0000256" key="12">
    <source>
        <dbReference type="ARBA" id="ARBA00080079"/>
    </source>
</evidence>
<dbReference type="InParanoid" id="F6TZE3"/>
<keyword evidence="7 13" id="KW-0175">Coiled coil</keyword>
<dbReference type="InterPro" id="IPR001304">
    <property type="entry name" value="C-type_lectin-like"/>
</dbReference>
<dbReference type="InterPro" id="IPR018378">
    <property type="entry name" value="C-type_lectin_CS"/>
</dbReference>
<dbReference type="Pfam" id="PF00059">
    <property type="entry name" value="Lectin_C"/>
    <property type="match status" value="1"/>
</dbReference>
<proteinExistence type="predicted"/>
<dbReference type="InterPro" id="IPR016186">
    <property type="entry name" value="C-type_lectin-like/link_sf"/>
</dbReference>
<dbReference type="Proteomes" id="UP000002281">
    <property type="component" value="Chromosome 15"/>
</dbReference>
<dbReference type="Gene3D" id="1.20.5.170">
    <property type="match status" value="1"/>
</dbReference>
<keyword evidence="3" id="KW-0812">Transmembrane</keyword>
<reference evidence="15" key="3">
    <citation type="submission" date="2025-09" db="UniProtKB">
        <authorList>
            <consortium name="Ensembl"/>
        </authorList>
    </citation>
    <scope>IDENTIFICATION</scope>
    <source>
        <strain evidence="15">Thoroughbred</strain>
    </source>
</reference>
<evidence type="ECO:0000256" key="7">
    <source>
        <dbReference type="ARBA" id="ARBA00023054"/>
    </source>
</evidence>
<evidence type="ECO:0000313" key="15">
    <source>
        <dbReference type="Ensembl" id="ENSECAP00000018419.3"/>
    </source>
</evidence>
<dbReference type="STRING" id="9796.ENSECAP00000018419"/>
<evidence type="ECO:0000313" key="17">
    <source>
        <dbReference type="VGNC" id="VGNC:16251"/>
    </source>
</evidence>
<keyword evidence="6" id="KW-1133">Transmembrane helix</keyword>
<evidence type="ECO:0000259" key="14">
    <source>
        <dbReference type="PROSITE" id="PS50041"/>
    </source>
</evidence>
<dbReference type="VGNC" id="VGNC:16251">
    <property type="gene designation" value="CD207"/>
</dbReference>
<accession>F6TZE3</accession>
<evidence type="ECO:0000256" key="10">
    <source>
        <dbReference type="ARBA" id="ARBA00023180"/>
    </source>
</evidence>
<dbReference type="PROSITE" id="PS50041">
    <property type="entry name" value="C_TYPE_LECTIN_2"/>
    <property type="match status" value="1"/>
</dbReference>
<dbReference type="GO" id="GO:0016020">
    <property type="term" value="C:membrane"/>
    <property type="evidence" value="ECO:0007669"/>
    <property type="project" value="UniProtKB-SubCell"/>
</dbReference>
<feature type="domain" description="C-type lectin" evidence="14">
    <location>
        <begin position="192"/>
        <end position="310"/>
    </location>
</feature>
<dbReference type="CDD" id="cd03590">
    <property type="entry name" value="CLECT_DC-SIGN_like"/>
    <property type="match status" value="1"/>
</dbReference>
<dbReference type="AlphaFoldDB" id="F6TZE3"/>
<organism evidence="15 16">
    <name type="scientific">Equus caballus</name>
    <name type="common">Horse</name>
    <dbReference type="NCBI Taxonomy" id="9796"/>
    <lineage>
        <taxon>Eukaryota</taxon>
        <taxon>Metazoa</taxon>
        <taxon>Chordata</taxon>
        <taxon>Craniata</taxon>
        <taxon>Vertebrata</taxon>
        <taxon>Euteleostomi</taxon>
        <taxon>Mammalia</taxon>
        <taxon>Eutheria</taxon>
        <taxon>Laurasiatheria</taxon>
        <taxon>Perissodactyla</taxon>
        <taxon>Equidae</taxon>
        <taxon>Equus</taxon>
    </lineage>
</organism>
<dbReference type="SMART" id="SM00034">
    <property type="entry name" value="CLECT"/>
    <property type="match status" value="1"/>
</dbReference>
<dbReference type="GO" id="GO:0030246">
    <property type="term" value="F:carbohydrate binding"/>
    <property type="evidence" value="ECO:0007669"/>
    <property type="project" value="UniProtKB-KW"/>
</dbReference>
<dbReference type="FunCoup" id="F6TZE3">
    <property type="interactions" value="15"/>
</dbReference>
<keyword evidence="8" id="KW-0472">Membrane</keyword>
<dbReference type="PaxDb" id="9796-ENSECAP00000018419"/>
<reference evidence="15 16" key="1">
    <citation type="journal article" date="2009" name="Science">
        <title>Genome sequence, comparative analysis, and population genetics of the domestic horse.</title>
        <authorList>
            <consortium name="Broad Institute Genome Sequencing Platform"/>
            <consortium name="Broad Institute Whole Genome Assembly Team"/>
            <person name="Wade C.M."/>
            <person name="Giulotto E."/>
            <person name="Sigurdsson S."/>
            <person name="Zoli M."/>
            <person name="Gnerre S."/>
            <person name="Imsland F."/>
            <person name="Lear T.L."/>
            <person name="Adelson D.L."/>
            <person name="Bailey E."/>
            <person name="Bellone R.R."/>
            <person name="Bloecker H."/>
            <person name="Distl O."/>
            <person name="Edgar R.C."/>
            <person name="Garber M."/>
            <person name="Leeb T."/>
            <person name="Mauceli E."/>
            <person name="MacLeod J.N."/>
            <person name="Penedo M.C.T."/>
            <person name="Raison J.M."/>
            <person name="Sharpe T."/>
            <person name="Vogel J."/>
            <person name="Andersson L."/>
            <person name="Antczak D.F."/>
            <person name="Biagi T."/>
            <person name="Binns M.M."/>
            <person name="Chowdhary B.P."/>
            <person name="Coleman S.J."/>
            <person name="Della Valle G."/>
            <person name="Fryc S."/>
            <person name="Guerin G."/>
            <person name="Hasegawa T."/>
            <person name="Hill E.W."/>
            <person name="Jurka J."/>
            <person name="Kiialainen A."/>
            <person name="Lindgren G."/>
            <person name="Liu J."/>
            <person name="Magnani E."/>
            <person name="Mickelson J.R."/>
            <person name="Murray J."/>
            <person name="Nergadze S.G."/>
            <person name="Onofrio R."/>
            <person name="Pedroni S."/>
            <person name="Piras M.F."/>
            <person name="Raudsepp T."/>
            <person name="Rocchi M."/>
            <person name="Roeed K.H."/>
            <person name="Ryder O.A."/>
            <person name="Searle S."/>
            <person name="Skow L."/>
            <person name="Swinburne J.E."/>
            <person name="Syvaenen A.C."/>
            <person name="Tozaki T."/>
            <person name="Valberg S.J."/>
            <person name="Vaudin M."/>
            <person name="White J.R."/>
            <person name="Zody M.C."/>
            <person name="Lander E.S."/>
            <person name="Lindblad-Toh K."/>
        </authorList>
    </citation>
    <scope>NUCLEOTIDE SEQUENCE [LARGE SCALE GENOMIC DNA]</scope>
    <source>
        <strain evidence="15 16">Thoroughbred</strain>
    </source>
</reference>
<evidence type="ECO:0000256" key="13">
    <source>
        <dbReference type="SAM" id="Coils"/>
    </source>
</evidence>
<dbReference type="InterPro" id="IPR050111">
    <property type="entry name" value="C-type_lectin/snaclec_domain"/>
</dbReference>
<evidence type="ECO:0000256" key="9">
    <source>
        <dbReference type="ARBA" id="ARBA00023157"/>
    </source>
</evidence>
<evidence type="ECO:0000256" key="4">
    <source>
        <dbReference type="ARBA" id="ARBA00022734"/>
    </source>
</evidence>
<dbReference type="InterPro" id="IPR016187">
    <property type="entry name" value="CTDL_fold"/>
</dbReference>
<evidence type="ECO:0000256" key="6">
    <source>
        <dbReference type="ARBA" id="ARBA00022989"/>
    </source>
</evidence>
<evidence type="ECO:0000256" key="1">
    <source>
        <dbReference type="ARBA" id="ARBA00004606"/>
    </source>
</evidence>
<evidence type="ECO:0000256" key="3">
    <source>
        <dbReference type="ARBA" id="ARBA00022692"/>
    </source>
</evidence>
<keyword evidence="16" id="KW-1185">Reference proteome</keyword>